<dbReference type="InterPro" id="IPR014284">
    <property type="entry name" value="RNA_pol_sigma-70_dom"/>
</dbReference>
<feature type="region of interest" description="Sigma-70 factor domain-3" evidence="5">
    <location>
        <begin position="401"/>
        <end position="477"/>
    </location>
</feature>
<evidence type="ECO:0000313" key="9">
    <source>
        <dbReference type="EMBL" id="TWJ15192.1"/>
    </source>
</evidence>
<dbReference type="Pfam" id="PF04542">
    <property type="entry name" value="Sigma70_r2"/>
    <property type="match status" value="1"/>
</dbReference>
<dbReference type="Gene3D" id="1.10.10.10">
    <property type="entry name" value="Winged helix-like DNA-binding domain superfamily/Winged helix DNA-binding domain"/>
    <property type="match status" value="2"/>
</dbReference>
<dbReference type="NCBIfam" id="NF004561">
    <property type="entry name" value="PRK05901.1-3"/>
    <property type="match status" value="1"/>
</dbReference>
<gene>
    <name evidence="5" type="primary">sigA</name>
    <name evidence="9" type="ORF">LX16_0892</name>
</gene>
<evidence type="ECO:0000256" key="4">
    <source>
        <dbReference type="ARBA" id="ARBA00023163"/>
    </source>
</evidence>
<evidence type="ECO:0000256" key="1">
    <source>
        <dbReference type="ARBA" id="ARBA00023015"/>
    </source>
</evidence>
<keyword evidence="2 5" id="KW-0731">Sigma factor</keyword>
<evidence type="ECO:0000259" key="7">
    <source>
        <dbReference type="PROSITE" id="PS00715"/>
    </source>
</evidence>
<dbReference type="SUPFAM" id="SSF88659">
    <property type="entry name" value="Sigma3 and sigma4 domains of RNA polymerase sigma factors"/>
    <property type="match status" value="2"/>
</dbReference>
<comment type="subcellular location">
    <subcellularLocation>
        <location evidence="5">Cytoplasm</location>
    </subcellularLocation>
</comment>
<dbReference type="InterPro" id="IPR007627">
    <property type="entry name" value="RNA_pol_sigma70_r2"/>
</dbReference>
<keyword evidence="3 5" id="KW-0238">DNA-binding</keyword>
<feature type="compositionally biased region" description="Acidic residues" evidence="6">
    <location>
        <begin position="168"/>
        <end position="177"/>
    </location>
</feature>
<dbReference type="PRINTS" id="PR00046">
    <property type="entry name" value="SIGMA70FCT"/>
</dbReference>
<dbReference type="NCBIfam" id="TIGR02937">
    <property type="entry name" value="sigma70-ECF"/>
    <property type="match status" value="1"/>
</dbReference>
<dbReference type="PANTHER" id="PTHR30603:SF59">
    <property type="entry name" value="RNA POLYMERASE PRINCIPAL SIGMA FACTOR HRDA"/>
    <property type="match status" value="1"/>
</dbReference>
<dbReference type="Gene3D" id="1.20.120.1810">
    <property type="match status" value="1"/>
</dbReference>
<sequence length="555" mass="60444">MTDASPNGTDVRSLTESLLQLASDRGGQLTSADVAGFLENAAVAPAQGKKILRALAEAEVTVIVDGSASMRRTVAAARSATPASKATTAKTTAKKATKKATTRKTAPRQPAAADAPEATETVEAADTADKPVKKAAAKKATAKKAAAKKAPAKKTAAKKATTKTEPADGPDADELAMSDDELLEALAADAEAELADAESKPKKAKKAAKKTTKKSAKSKKDEPEEGSDFDWDDEDSEALKQARKDAEMTASADSVRAYLKQIGKVPLLNAAQEVELAKRIEAGLYAVERLRQIKEAGEEIALQTRRDLEWVTRDGERAKNHLLAANLRLVVSLAKRYTGRGMAFLDLIQEGNLGLIRAVEKFDYTKGFKFSTYATWWIRQAITRAMADQARTIRIPVHMVEVINKLGRIQRELLQDLGREPAPEELAREMDISPEKVLEIQQYAREPISLDQTIGDEGDSQLGDFIEDSEAVVAVDAVSFSLLQGQLQQVLQTLSEREAGVVRLRFGLTDGQPRTLDEIGQVYGVTRERIRQIESKTMSKLRHPSRSQVLRDYLD</sequence>
<feature type="region of interest" description="Disordered" evidence="6">
    <location>
        <begin position="75"/>
        <end position="177"/>
    </location>
</feature>
<dbReference type="FunFam" id="1.10.10.10:FF:000002">
    <property type="entry name" value="RNA polymerase sigma factor SigA"/>
    <property type="match status" value="1"/>
</dbReference>
<dbReference type="FunFam" id="1.10.10.10:FF:000004">
    <property type="entry name" value="RNA polymerase sigma factor SigA"/>
    <property type="match status" value="1"/>
</dbReference>
<feature type="region of interest" description="Sigma-70 factor domain-2" evidence="5">
    <location>
        <begin position="322"/>
        <end position="392"/>
    </location>
</feature>
<feature type="region of interest" description="Disordered" evidence="6">
    <location>
        <begin position="192"/>
        <end position="247"/>
    </location>
</feature>
<dbReference type="Proteomes" id="UP000321617">
    <property type="component" value="Unassembled WGS sequence"/>
</dbReference>
<keyword evidence="4 5" id="KW-0804">Transcription</keyword>
<evidence type="ECO:0000313" key="10">
    <source>
        <dbReference type="Proteomes" id="UP000321617"/>
    </source>
</evidence>
<keyword evidence="5" id="KW-0963">Cytoplasm</keyword>
<feature type="region of interest" description="Sigma-70 factor domain-4" evidence="5">
    <location>
        <begin position="490"/>
        <end position="543"/>
    </location>
</feature>
<dbReference type="InterPro" id="IPR007624">
    <property type="entry name" value="RNA_pol_sigma70_r3"/>
</dbReference>
<dbReference type="PROSITE" id="PS00715">
    <property type="entry name" value="SIGMA70_1"/>
    <property type="match status" value="1"/>
</dbReference>
<proteinExistence type="inferred from homology"/>
<feature type="domain" description="RNA polymerase sigma-70" evidence="8">
    <location>
        <begin position="515"/>
        <end position="541"/>
    </location>
</feature>
<reference evidence="9 10" key="1">
    <citation type="journal article" date="2013" name="Stand. Genomic Sci.">
        <title>Genomic Encyclopedia of Type Strains, Phase I: The one thousand microbial genomes (KMG-I) project.</title>
        <authorList>
            <person name="Kyrpides N.C."/>
            <person name="Woyke T."/>
            <person name="Eisen J.A."/>
            <person name="Garrity G."/>
            <person name="Lilburn T.G."/>
            <person name="Beck B.J."/>
            <person name="Whitman W.B."/>
            <person name="Hugenholtz P."/>
            <person name="Klenk H.P."/>
        </authorList>
    </citation>
    <scope>NUCLEOTIDE SEQUENCE [LARGE SCALE GENOMIC DNA]</scope>
    <source>
        <strain evidence="9 10">DSM 45044</strain>
    </source>
</reference>
<name>A0A562VBG1_9ACTN</name>
<protein>
    <recommendedName>
        <fullName evidence="5">RNA polymerase sigma factor SigA</fullName>
    </recommendedName>
</protein>
<dbReference type="InterPro" id="IPR028630">
    <property type="entry name" value="Sigma70_RpoD"/>
</dbReference>
<dbReference type="InterPro" id="IPR007630">
    <property type="entry name" value="RNA_pol_sigma70_r4"/>
</dbReference>
<feature type="compositionally biased region" description="Low complexity" evidence="6">
    <location>
        <begin position="75"/>
        <end position="91"/>
    </location>
</feature>
<dbReference type="GO" id="GO:0005737">
    <property type="term" value="C:cytoplasm"/>
    <property type="evidence" value="ECO:0007669"/>
    <property type="project" value="UniProtKB-SubCell"/>
</dbReference>
<dbReference type="SUPFAM" id="SSF88946">
    <property type="entry name" value="Sigma2 domain of RNA polymerase sigma factors"/>
    <property type="match status" value="1"/>
</dbReference>
<evidence type="ECO:0000256" key="2">
    <source>
        <dbReference type="ARBA" id="ARBA00023082"/>
    </source>
</evidence>
<comment type="similarity">
    <text evidence="5">Belongs to the sigma-70 factor family. RpoD/SigA subfamily.</text>
</comment>
<dbReference type="FunFam" id="1.10.601.10:FF:000003">
    <property type="entry name" value="RNA polymerase sigma factor SigA"/>
    <property type="match status" value="1"/>
</dbReference>
<dbReference type="InterPro" id="IPR000943">
    <property type="entry name" value="RNA_pol_sigma70"/>
</dbReference>
<dbReference type="Pfam" id="PF04539">
    <property type="entry name" value="Sigma70_r3"/>
    <property type="match status" value="1"/>
</dbReference>
<dbReference type="EMBL" id="VLLL01000005">
    <property type="protein sequence ID" value="TWJ15192.1"/>
    <property type="molecule type" value="Genomic_DNA"/>
</dbReference>
<dbReference type="FunFam" id="1.10.601.10:FF:000001">
    <property type="entry name" value="RNA polymerase sigma factor SigA"/>
    <property type="match status" value="1"/>
</dbReference>
<dbReference type="InterPro" id="IPR009042">
    <property type="entry name" value="RNA_pol_sigma70_r1_2"/>
</dbReference>
<dbReference type="InterPro" id="IPR050239">
    <property type="entry name" value="Sigma-70_RNA_pol_init_factors"/>
</dbReference>
<dbReference type="NCBIfam" id="TIGR02393">
    <property type="entry name" value="RpoD_Cterm"/>
    <property type="match status" value="1"/>
</dbReference>
<dbReference type="GO" id="GO:0016987">
    <property type="term" value="F:sigma factor activity"/>
    <property type="evidence" value="ECO:0007669"/>
    <property type="project" value="UniProtKB-UniRule"/>
</dbReference>
<comment type="caution">
    <text evidence="9">The sequence shown here is derived from an EMBL/GenBank/DDBJ whole genome shotgun (WGS) entry which is preliminary data.</text>
</comment>
<dbReference type="PANTHER" id="PTHR30603">
    <property type="entry name" value="RNA POLYMERASE SIGMA FACTOR RPO"/>
    <property type="match status" value="1"/>
</dbReference>
<feature type="compositionally biased region" description="Basic and acidic residues" evidence="6">
    <location>
        <begin position="237"/>
        <end position="247"/>
    </location>
</feature>
<evidence type="ECO:0000259" key="8">
    <source>
        <dbReference type="PROSITE" id="PS00716"/>
    </source>
</evidence>
<dbReference type="NCBIfam" id="NF004560">
    <property type="entry name" value="PRK05901.1-1"/>
    <property type="match status" value="1"/>
</dbReference>
<evidence type="ECO:0000256" key="6">
    <source>
        <dbReference type="SAM" id="MobiDB-lite"/>
    </source>
</evidence>
<feature type="domain" description="RNA polymerase sigma-70" evidence="7">
    <location>
        <begin position="346"/>
        <end position="359"/>
    </location>
</feature>
<organism evidence="9 10">
    <name type="scientific">Stackebrandtia albiflava</name>
    <dbReference type="NCBI Taxonomy" id="406432"/>
    <lineage>
        <taxon>Bacteria</taxon>
        <taxon>Bacillati</taxon>
        <taxon>Actinomycetota</taxon>
        <taxon>Actinomycetes</taxon>
        <taxon>Glycomycetales</taxon>
        <taxon>Glycomycetaceae</taxon>
        <taxon>Stackebrandtia</taxon>
    </lineage>
</organism>
<dbReference type="OrthoDB" id="9809557at2"/>
<dbReference type="CDD" id="cd06171">
    <property type="entry name" value="Sigma70_r4"/>
    <property type="match status" value="1"/>
</dbReference>
<comment type="subunit">
    <text evidence="5">Interacts transiently with the RNA polymerase catalytic core.</text>
</comment>
<comment type="function">
    <text evidence="5">Sigma factors are initiation factors that promote the attachment of RNA polymerase to specific initiation sites and are then released. This sigma factor is the primary sigma factor during exponential growth.</text>
</comment>
<dbReference type="GO" id="GO:0003677">
    <property type="term" value="F:DNA binding"/>
    <property type="evidence" value="ECO:0007669"/>
    <property type="project" value="UniProtKB-UniRule"/>
</dbReference>
<dbReference type="HAMAP" id="MF_00963">
    <property type="entry name" value="Sigma70_RpoD_SigA"/>
    <property type="match status" value="1"/>
</dbReference>
<feature type="short sequence motif" description="Interaction with polymerase core subunit RpoC" evidence="5">
    <location>
        <begin position="346"/>
        <end position="349"/>
    </location>
</feature>
<keyword evidence="10" id="KW-1185">Reference proteome</keyword>
<feature type="compositionally biased region" description="Acidic residues" evidence="6">
    <location>
        <begin position="223"/>
        <end position="236"/>
    </location>
</feature>
<dbReference type="RefSeq" id="WP_147133482.1">
    <property type="nucleotide sequence ID" value="NZ_BAABIJ010000001.1"/>
</dbReference>
<keyword evidence="1 5" id="KW-0805">Transcription regulation</keyword>
<dbReference type="NCBIfam" id="NF005920">
    <property type="entry name" value="PRK07921.1"/>
    <property type="match status" value="1"/>
</dbReference>
<dbReference type="Pfam" id="PF00140">
    <property type="entry name" value="Sigma70_r1_2"/>
    <property type="match status" value="1"/>
</dbReference>
<dbReference type="InterPro" id="IPR013325">
    <property type="entry name" value="RNA_pol_sigma_r2"/>
</dbReference>
<accession>A0A562VBG1</accession>
<dbReference type="InterPro" id="IPR036388">
    <property type="entry name" value="WH-like_DNA-bd_sf"/>
</dbReference>
<feature type="compositionally biased region" description="Basic residues" evidence="6">
    <location>
        <begin position="202"/>
        <end position="217"/>
    </location>
</feature>
<evidence type="ECO:0000256" key="3">
    <source>
        <dbReference type="ARBA" id="ARBA00023125"/>
    </source>
</evidence>
<dbReference type="Pfam" id="PF04545">
    <property type="entry name" value="Sigma70_r4"/>
    <property type="match status" value="1"/>
</dbReference>
<feature type="compositionally biased region" description="Basic residues" evidence="6">
    <location>
        <begin position="133"/>
        <end position="161"/>
    </location>
</feature>
<dbReference type="GO" id="GO:0006352">
    <property type="term" value="P:DNA-templated transcription initiation"/>
    <property type="evidence" value="ECO:0007669"/>
    <property type="project" value="UniProtKB-UniRule"/>
</dbReference>
<feature type="compositionally biased region" description="Low complexity" evidence="6">
    <location>
        <begin position="107"/>
        <end position="125"/>
    </location>
</feature>
<dbReference type="PROSITE" id="PS00716">
    <property type="entry name" value="SIGMA70_2"/>
    <property type="match status" value="1"/>
</dbReference>
<feature type="DNA-binding region" description="H-T-H motif" evidence="5">
    <location>
        <begin position="516"/>
        <end position="535"/>
    </location>
</feature>
<evidence type="ECO:0000256" key="5">
    <source>
        <dbReference type="HAMAP-Rule" id="MF_00963"/>
    </source>
</evidence>
<dbReference type="AlphaFoldDB" id="A0A562VBG1"/>
<dbReference type="InterPro" id="IPR012760">
    <property type="entry name" value="RNA_pol_sigma_RpoD_C"/>
</dbReference>
<feature type="compositionally biased region" description="Basic residues" evidence="6">
    <location>
        <begin position="92"/>
        <end position="106"/>
    </location>
</feature>
<dbReference type="InterPro" id="IPR013324">
    <property type="entry name" value="RNA_pol_sigma_r3/r4-like"/>
</dbReference>